<comment type="subcellular location">
    <subcellularLocation>
        <location evidence="2">Cytoplasm</location>
    </subcellularLocation>
</comment>
<dbReference type="GO" id="GO:0050113">
    <property type="term" value="F:inositol oxygenase activity"/>
    <property type="evidence" value="ECO:0007669"/>
    <property type="project" value="InterPro"/>
</dbReference>
<reference evidence="7" key="1">
    <citation type="submission" date="2018-10" db="EMBL/GenBank/DDBJ databases">
        <title>Hidden diversity of soil giant viruses.</title>
        <authorList>
            <person name="Schulz F."/>
            <person name="Alteio L."/>
            <person name="Goudeau D."/>
            <person name="Ryan E.M."/>
            <person name="Malmstrom R.R."/>
            <person name="Blanchard J."/>
            <person name="Woyke T."/>
        </authorList>
    </citation>
    <scope>NUCLEOTIDE SEQUENCE</scope>
    <source>
        <strain evidence="7">TEV1</strain>
    </source>
</reference>
<dbReference type="PANTHER" id="PTHR12588:SF0">
    <property type="entry name" value="INOSITOL OXYGENASE"/>
    <property type="match status" value="1"/>
</dbReference>
<keyword evidence="5" id="KW-0560">Oxidoreductase</keyword>
<protein>
    <submittedName>
        <fullName evidence="7">Inositol oxygenase</fullName>
    </submittedName>
</protein>
<dbReference type="PANTHER" id="PTHR12588">
    <property type="entry name" value="MYOINOSITOL OXYGENASE"/>
    <property type="match status" value="1"/>
</dbReference>
<keyword evidence="4" id="KW-0479">Metal-binding</keyword>
<keyword evidence="6" id="KW-0408">Iron</keyword>
<keyword evidence="3" id="KW-0963">Cytoplasm</keyword>
<dbReference type="GO" id="GO:0019310">
    <property type="term" value="P:inositol catabolic process"/>
    <property type="evidence" value="ECO:0007669"/>
    <property type="project" value="InterPro"/>
</dbReference>
<accession>A0A3G4ZLZ7</accession>
<evidence type="ECO:0000256" key="4">
    <source>
        <dbReference type="ARBA" id="ARBA00022723"/>
    </source>
</evidence>
<proteinExistence type="predicted"/>
<evidence type="ECO:0000256" key="5">
    <source>
        <dbReference type="ARBA" id="ARBA00023002"/>
    </source>
</evidence>
<dbReference type="EMBL" id="MK071981">
    <property type="protein sequence ID" value="AYV75866.1"/>
    <property type="molecule type" value="Genomic_DNA"/>
</dbReference>
<gene>
    <name evidence="7" type="ORF">Terrestrivirus3_135</name>
</gene>
<name>A0A3G4ZLZ7_9VIRU</name>
<dbReference type="InterPro" id="IPR007828">
    <property type="entry name" value="Inositol_oxygenase"/>
</dbReference>
<dbReference type="SUPFAM" id="SSF109604">
    <property type="entry name" value="HD-domain/PDEase-like"/>
    <property type="match status" value="1"/>
</dbReference>
<comment type="cofactor">
    <cofactor evidence="1">
        <name>Fe cation</name>
        <dbReference type="ChEBI" id="CHEBI:24875"/>
    </cofactor>
</comment>
<organism evidence="7">
    <name type="scientific">Terrestrivirus sp</name>
    <dbReference type="NCBI Taxonomy" id="2487775"/>
    <lineage>
        <taxon>Viruses</taxon>
        <taxon>Varidnaviria</taxon>
        <taxon>Bamfordvirae</taxon>
        <taxon>Nucleocytoviricota</taxon>
        <taxon>Megaviricetes</taxon>
        <taxon>Imitervirales</taxon>
        <taxon>Mimiviridae</taxon>
        <taxon>Klosneuvirinae</taxon>
    </lineage>
</organism>
<dbReference type="Gene3D" id="1.10.3210.10">
    <property type="entry name" value="Hypothetical protein af1432"/>
    <property type="match status" value="1"/>
</dbReference>
<evidence type="ECO:0000256" key="3">
    <source>
        <dbReference type="ARBA" id="ARBA00022490"/>
    </source>
</evidence>
<evidence type="ECO:0000256" key="1">
    <source>
        <dbReference type="ARBA" id="ARBA00001962"/>
    </source>
</evidence>
<sequence>MDDISNKKFRDYDDNMTNVAKFYLLNHTYQTYNFVTKMKKKYLDFNKGIKFSLLKAIELLDDIIDDSDPDTKLPQIYHAVQAGEAAREMFPEEKYDWFHLVAFLHDIGKILAHPELFNEPQWAVVGDTFPVGCKFSDKIVFHEYFRYNDDINNEKYNTKYGIYSEGIGFDNITFSWGHDEYAYQVLKHNKCSIPDEGLYIIRYHSFYSHHKERMYNYLASEYDIKMVEWLEYFQKCDLYSKTDDQININININECLPYYTNLLNKYFPNSELEW</sequence>
<evidence type="ECO:0000256" key="2">
    <source>
        <dbReference type="ARBA" id="ARBA00004496"/>
    </source>
</evidence>
<evidence type="ECO:0000313" key="7">
    <source>
        <dbReference type="EMBL" id="AYV75866.1"/>
    </source>
</evidence>
<dbReference type="Pfam" id="PF05153">
    <property type="entry name" value="MIOX"/>
    <property type="match status" value="1"/>
</dbReference>
<evidence type="ECO:0000256" key="6">
    <source>
        <dbReference type="ARBA" id="ARBA00023004"/>
    </source>
</evidence>
<dbReference type="GO" id="GO:0005506">
    <property type="term" value="F:iron ion binding"/>
    <property type="evidence" value="ECO:0007669"/>
    <property type="project" value="InterPro"/>
</dbReference>